<dbReference type="Proteomes" id="UP001595872">
    <property type="component" value="Unassembled WGS sequence"/>
</dbReference>
<feature type="transmembrane region" description="Helical" evidence="6">
    <location>
        <begin position="422"/>
        <end position="451"/>
    </location>
</feature>
<keyword evidence="2" id="KW-1003">Cell membrane</keyword>
<keyword evidence="5 6" id="KW-0472">Membrane</keyword>
<feature type="transmembrane region" description="Helical" evidence="6">
    <location>
        <begin position="246"/>
        <end position="268"/>
    </location>
</feature>
<dbReference type="EMBL" id="JBHSIT010000018">
    <property type="protein sequence ID" value="MFC4913618.1"/>
    <property type="molecule type" value="Genomic_DNA"/>
</dbReference>
<keyword evidence="4 6" id="KW-1133">Transmembrane helix</keyword>
<dbReference type="Pfam" id="PF02687">
    <property type="entry name" value="FtsX"/>
    <property type="match status" value="2"/>
</dbReference>
<evidence type="ECO:0000256" key="3">
    <source>
        <dbReference type="ARBA" id="ARBA00022692"/>
    </source>
</evidence>
<dbReference type="RefSeq" id="WP_378264712.1">
    <property type="nucleotide sequence ID" value="NZ_JBHSIT010000018.1"/>
</dbReference>
<dbReference type="InterPro" id="IPR038766">
    <property type="entry name" value="Membrane_comp_ABC_pdt"/>
</dbReference>
<evidence type="ECO:0000313" key="9">
    <source>
        <dbReference type="Proteomes" id="UP001595872"/>
    </source>
</evidence>
<feature type="transmembrane region" description="Helical" evidence="6">
    <location>
        <begin position="752"/>
        <end position="777"/>
    </location>
</feature>
<gene>
    <name evidence="8" type="ORF">ACFPCY_40415</name>
</gene>
<accession>A0ABV9UCI7</accession>
<feature type="domain" description="ABC3 transporter permease C-terminal" evidence="7">
    <location>
        <begin position="251"/>
        <end position="368"/>
    </location>
</feature>
<proteinExistence type="predicted"/>
<evidence type="ECO:0000259" key="7">
    <source>
        <dbReference type="Pfam" id="PF02687"/>
    </source>
</evidence>
<feature type="domain" description="ABC3 transporter permease C-terminal" evidence="7">
    <location>
        <begin position="707"/>
        <end position="773"/>
    </location>
</feature>
<comment type="subcellular location">
    <subcellularLocation>
        <location evidence="1">Cell membrane</location>
        <topology evidence="1">Multi-pass membrane protein</topology>
    </subcellularLocation>
</comment>
<feature type="transmembrane region" description="Helical" evidence="6">
    <location>
        <begin position="301"/>
        <end position="323"/>
    </location>
</feature>
<evidence type="ECO:0000256" key="1">
    <source>
        <dbReference type="ARBA" id="ARBA00004651"/>
    </source>
</evidence>
<keyword evidence="3 6" id="KW-0812">Transmembrane</keyword>
<feature type="transmembrane region" description="Helical" evidence="6">
    <location>
        <begin position="343"/>
        <end position="363"/>
    </location>
</feature>
<name>A0ABV9UCI7_9ACTN</name>
<sequence length="792" mass="79146">MPRRDDFKGASLGVFVTLLLATVLVGAFGVLLESGLRAHAPVERYKAAKAVVTAPGNVEITTKSPGSKPEAQRRPRTELPRLPVAVADRLRGVPGVRAVVADVSFPVVTSGGAVLSGHGWDSAALLPAAPTSGRAPQAPDEVVLPASSGAQVGRTVRLQANGVPTSYRVTGLVGSGPAAAYFAPATAAELSGHPGFANAFGVLADRDTKIRDLRAAAPGLSVLTGDSRGDAEDPAVAAVRPDMIELGAAIGGTSLITALIVAGGLLGLQARRRAREYALLRAVGATPGQVRGRVVREALRTALPAAAIGGVLSLAAGALLQSAMHHKGVLPPGFGLALSPLPALASFALTMVATVLVALLASLRVSGIRPVRALGETAADPSSPPRWRIVTGALMLAGGLSSLGVTLGASGAVAAASLSSMVMALMVGVALLSPVIAQFGARVLGGAVVALSPVAGRLARHSAAAAAPRAGATLTPVALVIAFALVQLSGIATSIDAASGQAAAADRADRILVSSGAGVPSGVAEAVRTVPGVTAATPVHRTTVVMAVREMGETKLRSLPARGLGADASRTVDAGLAKGGLDALTGTSVALSKDVAGGAKIGSSRTLWLGDGTRISARVVAVYARGLGLGDVLLLRDLVAAHAGSALDDHVLVRCSGPCSPETARALDSVTARFTGVRAVDPAAFGEATSREMRTQELLSQIIVAAIGGFVLVGVVTTRLLAVASRRPELALLRKVGATRAQVRGSVRLEGVIVLGTGAVAGLAVAAVTTAALATVVTGQPVPSLPSVPFVH</sequence>
<reference evidence="9" key="1">
    <citation type="journal article" date="2019" name="Int. J. Syst. Evol. Microbiol.">
        <title>The Global Catalogue of Microorganisms (GCM) 10K type strain sequencing project: providing services to taxonomists for standard genome sequencing and annotation.</title>
        <authorList>
            <consortium name="The Broad Institute Genomics Platform"/>
            <consortium name="The Broad Institute Genome Sequencing Center for Infectious Disease"/>
            <person name="Wu L."/>
            <person name="Ma J."/>
        </authorList>
    </citation>
    <scope>NUCLEOTIDE SEQUENCE [LARGE SCALE GENOMIC DNA]</scope>
    <source>
        <strain evidence="9">KLKA75</strain>
    </source>
</reference>
<comment type="caution">
    <text evidence="8">The sequence shown here is derived from an EMBL/GenBank/DDBJ whole genome shotgun (WGS) entry which is preliminary data.</text>
</comment>
<feature type="transmembrane region" description="Helical" evidence="6">
    <location>
        <begin position="698"/>
        <end position="722"/>
    </location>
</feature>
<keyword evidence="9" id="KW-1185">Reference proteome</keyword>
<feature type="transmembrane region" description="Helical" evidence="6">
    <location>
        <begin position="472"/>
        <end position="492"/>
    </location>
</feature>
<evidence type="ECO:0000313" key="8">
    <source>
        <dbReference type="EMBL" id="MFC4913618.1"/>
    </source>
</evidence>
<feature type="transmembrane region" description="Helical" evidence="6">
    <location>
        <begin position="393"/>
        <end position="416"/>
    </location>
</feature>
<evidence type="ECO:0000256" key="6">
    <source>
        <dbReference type="SAM" id="Phobius"/>
    </source>
</evidence>
<evidence type="ECO:0000256" key="5">
    <source>
        <dbReference type="ARBA" id="ARBA00023136"/>
    </source>
</evidence>
<dbReference type="PANTHER" id="PTHR30287">
    <property type="entry name" value="MEMBRANE COMPONENT OF PREDICTED ABC SUPERFAMILY METABOLITE UPTAKE TRANSPORTER"/>
    <property type="match status" value="1"/>
</dbReference>
<feature type="transmembrane region" description="Helical" evidence="6">
    <location>
        <begin position="12"/>
        <end position="32"/>
    </location>
</feature>
<evidence type="ECO:0000256" key="2">
    <source>
        <dbReference type="ARBA" id="ARBA00022475"/>
    </source>
</evidence>
<evidence type="ECO:0000256" key="4">
    <source>
        <dbReference type="ARBA" id="ARBA00022989"/>
    </source>
</evidence>
<dbReference type="InterPro" id="IPR003838">
    <property type="entry name" value="ABC3_permease_C"/>
</dbReference>
<dbReference type="PANTHER" id="PTHR30287:SF1">
    <property type="entry name" value="INNER MEMBRANE PROTEIN"/>
    <property type="match status" value="1"/>
</dbReference>
<protein>
    <submittedName>
        <fullName evidence="8">FtsX-like permease family protein</fullName>
    </submittedName>
</protein>
<organism evidence="8 9">
    <name type="scientific">Actinomadura gamaensis</name>
    <dbReference type="NCBI Taxonomy" id="1763541"/>
    <lineage>
        <taxon>Bacteria</taxon>
        <taxon>Bacillati</taxon>
        <taxon>Actinomycetota</taxon>
        <taxon>Actinomycetes</taxon>
        <taxon>Streptosporangiales</taxon>
        <taxon>Thermomonosporaceae</taxon>
        <taxon>Actinomadura</taxon>
    </lineage>
</organism>